<accession>A0A286R9K3</accession>
<feature type="signal peptide" evidence="1">
    <location>
        <begin position="1"/>
        <end position="31"/>
    </location>
</feature>
<dbReference type="RefSeq" id="WP_095413523.1">
    <property type="nucleotide sequence ID" value="NZ_CP018477.1"/>
</dbReference>
<feature type="chain" id="PRO_5012561069" description="Carboxypeptidase regulatory-like domain-containing protein" evidence="1">
    <location>
        <begin position="32"/>
        <end position="187"/>
    </location>
</feature>
<keyword evidence="3" id="KW-1185">Reference proteome</keyword>
<gene>
    <name evidence="2" type="ORF">THTE_0039</name>
</gene>
<dbReference type="InterPro" id="IPR008969">
    <property type="entry name" value="CarboxyPept-like_regulatory"/>
</dbReference>
<dbReference type="Proteomes" id="UP000215086">
    <property type="component" value="Chromosome"/>
</dbReference>
<dbReference type="KEGG" id="ttf:THTE_0039"/>
<dbReference type="SUPFAM" id="SSF49464">
    <property type="entry name" value="Carboxypeptidase regulatory domain-like"/>
    <property type="match status" value="1"/>
</dbReference>
<evidence type="ECO:0000313" key="2">
    <source>
        <dbReference type="EMBL" id="ASV72641.1"/>
    </source>
</evidence>
<sequence length="187" mass="19821">MTCGSWPRTTGIRGILALAILLCLAVGQAQAGNPESQQATGNRPRIPDIRLVGRNTLQGTVVSPQGAPLANVLLTLYRPDSPKALTHARSDRQGRFQIVGITPGIYHLRVEPDSLATVRVWDATTAPPSARDQLLVVVGTQTIRGQRQVDELLTIDDKLVVGGMVAAAIAIPIAIANSDKDVTPISP</sequence>
<dbReference type="EMBL" id="CP018477">
    <property type="protein sequence ID" value="ASV72641.1"/>
    <property type="molecule type" value="Genomic_DNA"/>
</dbReference>
<proteinExistence type="predicted"/>
<reference evidence="2 3" key="1">
    <citation type="journal article" name="Front. Microbiol.">
        <title>Sugar Metabolism of the First Thermophilic Planctomycete Thermogutta terrifontis: Comparative Genomic and Transcriptomic Approaches.</title>
        <authorList>
            <person name="Elcheninov A.G."/>
            <person name="Menzel P."/>
            <person name="Gudbergsdottir S.R."/>
            <person name="Slesarev A.I."/>
            <person name="Kadnikov V.V."/>
            <person name="Krogh A."/>
            <person name="Bonch-Osmolovskaya E.A."/>
            <person name="Peng X."/>
            <person name="Kublanov I.V."/>
        </authorList>
    </citation>
    <scope>NUCLEOTIDE SEQUENCE [LARGE SCALE GENOMIC DNA]</scope>
    <source>
        <strain evidence="2 3">R1</strain>
    </source>
</reference>
<evidence type="ECO:0008006" key="4">
    <source>
        <dbReference type="Google" id="ProtNLM"/>
    </source>
</evidence>
<evidence type="ECO:0000256" key="1">
    <source>
        <dbReference type="SAM" id="SignalP"/>
    </source>
</evidence>
<organism evidence="2 3">
    <name type="scientific">Thermogutta terrifontis</name>
    <dbReference type="NCBI Taxonomy" id="1331910"/>
    <lineage>
        <taxon>Bacteria</taxon>
        <taxon>Pseudomonadati</taxon>
        <taxon>Planctomycetota</taxon>
        <taxon>Planctomycetia</taxon>
        <taxon>Pirellulales</taxon>
        <taxon>Thermoguttaceae</taxon>
        <taxon>Thermogutta</taxon>
    </lineage>
</organism>
<evidence type="ECO:0000313" key="3">
    <source>
        <dbReference type="Proteomes" id="UP000215086"/>
    </source>
</evidence>
<keyword evidence="1" id="KW-0732">Signal</keyword>
<dbReference type="AlphaFoldDB" id="A0A286R9K3"/>
<dbReference type="Gene3D" id="2.60.40.1120">
    <property type="entry name" value="Carboxypeptidase-like, regulatory domain"/>
    <property type="match status" value="1"/>
</dbReference>
<name>A0A286R9K3_9BACT</name>
<dbReference type="Pfam" id="PF13620">
    <property type="entry name" value="CarboxypepD_reg"/>
    <property type="match status" value="1"/>
</dbReference>
<protein>
    <recommendedName>
        <fullName evidence="4">Carboxypeptidase regulatory-like domain-containing protein</fullName>
    </recommendedName>
</protein>
<dbReference type="OrthoDB" id="97893at2"/>